<keyword evidence="9" id="KW-0560">Oxidoreductase</keyword>
<dbReference type="AlphaFoldDB" id="A0A1W5ZRD3"/>
<evidence type="ECO:0000256" key="2">
    <source>
        <dbReference type="ARBA" id="ARBA00004924"/>
    </source>
</evidence>
<keyword evidence="6" id="KW-0285">Flavoprotein</keyword>
<comment type="pathway">
    <text evidence="2">Siderophore biosynthesis.</text>
</comment>
<evidence type="ECO:0000256" key="11">
    <source>
        <dbReference type="ARBA" id="ARBA00031158"/>
    </source>
</evidence>
<proteinExistence type="inferred from homology"/>
<dbReference type="PANTHER" id="PTHR42802:SF1">
    <property type="entry name" value="L-ORNITHINE N(5)-MONOOXYGENASE"/>
    <property type="match status" value="1"/>
</dbReference>
<evidence type="ECO:0000256" key="13">
    <source>
        <dbReference type="ARBA" id="ARBA00032738"/>
    </source>
</evidence>
<evidence type="ECO:0000256" key="14">
    <source>
        <dbReference type="ARBA" id="ARBA00048407"/>
    </source>
</evidence>
<evidence type="ECO:0000256" key="3">
    <source>
        <dbReference type="ARBA" id="ARBA00007588"/>
    </source>
</evidence>
<protein>
    <recommendedName>
        <fullName evidence="5">L-lysine N6-monooxygenase MbtG</fullName>
        <ecNumber evidence="4">1.14.13.59</ecNumber>
    </recommendedName>
    <alternativeName>
        <fullName evidence="13">Lysine 6-N-hydroxylase</fullName>
    </alternativeName>
    <alternativeName>
        <fullName evidence="12">Lysine N6-hydroxylase</fullName>
    </alternativeName>
    <alternativeName>
        <fullName evidence="10">Lysine-N-oxygenase</fullName>
    </alternativeName>
    <alternativeName>
        <fullName evidence="11">Mycobactin synthase protein G</fullName>
    </alternativeName>
</protein>
<reference evidence="15 16" key="1">
    <citation type="submission" date="2017-04" db="EMBL/GenBank/DDBJ databases">
        <title>The whole genome sequencing and assembly of Halobacillus mangrovi strain.</title>
        <authorList>
            <person name="Lee S.-J."/>
            <person name="Park M.-K."/>
            <person name="Kim J.-Y."/>
            <person name="Lee Y.-J."/>
            <person name="Yi H."/>
            <person name="Bahn Y.-S."/>
            <person name="Kim J.F."/>
            <person name="Lee D.-W."/>
        </authorList>
    </citation>
    <scope>NUCLEOTIDE SEQUENCE [LARGE SCALE GENOMIC DNA]</scope>
    <source>
        <strain evidence="15 16">KTB 131</strain>
    </source>
</reference>
<dbReference type="InterPro" id="IPR036188">
    <property type="entry name" value="FAD/NAD-bd_sf"/>
</dbReference>
<name>A0A1W5ZRD3_9BACI</name>
<dbReference type="RefSeq" id="WP_085027793.1">
    <property type="nucleotide sequence ID" value="NZ_CP020772.1"/>
</dbReference>
<dbReference type="OrthoDB" id="7527071at2"/>
<evidence type="ECO:0000256" key="6">
    <source>
        <dbReference type="ARBA" id="ARBA00022630"/>
    </source>
</evidence>
<dbReference type="EMBL" id="CP020772">
    <property type="protein sequence ID" value="ARI75853.1"/>
    <property type="molecule type" value="Genomic_DNA"/>
</dbReference>
<sequence length="435" mass="50306">MGQQEKMYDLIGVGVGPFNLSLAALLDGFEQVDSLFFEQNEGFDWHPGMLIEGTKLQVPFLADLVTMADPTNPYSFLNYISKNDRMYQFYFLQRLDIPRREYNDYCQWVAEQLDSCQFGKRVTGVRHVKETETYYEVEVTDLSTNETSAYRAKNLVMGTGSEPVMPKSFQGLPEKDVFHTANFLPNQERCRHAKSITVVGSGQSAAETFRELLKEQRNCGFRLDWITRSPGFASMEESKLSLEHFSPDYVNYFYQLPQKQKDEIFASQGLYYKGISNHTINDIYNLLYEYSIGRDELNVGLQVLSEVNDIKQKTDGTYELSCYHWQKKEEFTHESEMVIAATGYKPNVPAFVHHLEDFLEWDDEGRYKVTADYRLKQQKPSENEMYVHSGISHTHGVGSTNLGLAVHRNKVIINHLLDREVYPMNEKNIFQSFTV</sequence>
<keyword evidence="8" id="KW-0521">NADP</keyword>
<dbReference type="Pfam" id="PF13434">
    <property type="entry name" value="Lys_Orn_oxgnase"/>
    <property type="match status" value="1"/>
</dbReference>
<evidence type="ECO:0000256" key="1">
    <source>
        <dbReference type="ARBA" id="ARBA00001974"/>
    </source>
</evidence>
<dbReference type="STRING" id="402384.HM131_02990"/>
<dbReference type="InterPro" id="IPR025700">
    <property type="entry name" value="Lys/Orn_oxygenase"/>
</dbReference>
<evidence type="ECO:0000313" key="16">
    <source>
        <dbReference type="Proteomes" id="UP000192527"/>
    </source>
</evidence>
<evidence type="ECO:0000313" key="15">
    <source>
        <dbReference type="EMBL" id="ARI75853.1"/>
    </source>
</evidence>
<evidence type="ECO:0000256" key="4">
    <source>
        <dbReference type="ARBA" id="ARBA00013076"/>
    </source>
</evidence>
<keyword evidence="16" id="KW-1185">Reference proteome</keyword>
<evidence type="ECO:0000256" key="9">
    <source>
        <dbReference type="ARBA" id="ARBA00023002"/>
    </source>
</evidence>
<dbReference type="KEGG" id="hmn:HM131_02990"/>
<dbReference type="EC" id="1.14.13.59" evidence="4"/>
<evidence type="ECO:0000256" key="12">
    <source>
        <dbReference type="ARBA" id="ARBA00032493"/>
    </source>
</evidence>
<evidence type="ECO:0000256" key="10">
    <source>
        <dbReference type="ARBA" id="ARBA00029939"/>
    </source>
</evidence>
<organism evidence="15 16">
    <name type="scientific">Halobacillus mangrovi</name>
    <dbReference type="NCBI Taxonomy" id="402384"/>
    <lineage>
        <taxon>Bacteria</taxon>
        <taxon>Bacillati</taxon>
        <taxon>Bacillota</taxon>
        <taxon>Bacilli</taxon>
        <taxon>Bacillales</taxon>
        <taxon>Bacillaceae</taxon>
        <taxon>Halobacillus</taxon>
    </lineage>
</organism>
<keyword evidence="15" id="KW-0503">Monooxygenase</keyword>
<evidence type="ECO:0000256" key="8">
    <source>
        <dbReference type="ARBA" id="ARBA00022857"/>
    </source>
</evidence>
<dbReference type="Proteomes" id="UP000192527">
    <property type="component" value="Chromosome"/>
</dbReference>
<comment type="cofactor">
    <cofactor evidence="1">
        <name>FAD</name>
        <dbReference type="ChEBI" id="CHEBI:57692"/>
    </cofactor>
</comment>
<evidence type="ECO:0000256" key="7">
    <source>
        <dbReference type="ARBA" id="ARBA00022827"/>
    </source>
</evidence>
<gene>
    <name evidence="15" type="ORF">HM131_02990</name>
</gene>
<dbReference type="Gene3D" id="3.50.50.60">
    <property type="entry name" value="FAD/NAD(P)-binding domain"/>
    <property type="match status" value="1"/>
</dbReference>
<evidence type="ECO:0000256" key="5">
    <source>
        <dbReference type="ARBA" id="ARBA00016406"/>
    </source>
</evidence>
<keyword evidence="7" id="KW-0274">FAD</keyword>
<dbReference type="SUPFAM" id="SSF51905">
    <property type="entry name" value="FAD/NAD(P)-binding domain"/>
    <property type="match status" value="1"/>
</dbReference>
<comment type="catalytic activity">
    <reaction evidence="14">
        <text>L-lysine + NADPH + O2 = N(6)-hydroxy-L-lysine + NADP(+) + H2O</text>
        <dbReference type="Rhea" id="RHEA:23228"/>
        <dbReference type="ChEBI" id="CHEBI:15377"/>
        <dbReference type="ChEBI" id="CHEBI:15379"/>
        <dbReference type="ChEBI" id="CHEBI:32551"/>
        <dbReference type="ChEBI" id="CHEBI:57783"/>
        <dbReference type="ChEBI" id="CHEBI:57820"/>
        <dbReference type="ChEBI" id="CHEBI:58349"/>
        <dbReference type="EC" id="1.14.13.59"/>
    </reaction>
</comment>
<comment type="similarity">
    <text evidence="3">Belongs to the lysine N(6)-hydroxylase/L-ornithine N(5)-oxygenase family.</text>
</comment>
<accession>A0A1W5ZRD3</accession>
<dbReference type="PANTHER" id="PTHR42802">
    <property type="entry name" value="MONOOXYGENASE"/>
    <property type="match status" value="1"/>
</dbReference>
<dbReference type="GO" id="GO:0047091">
    <property type="term" value="F:L-lysine 6-monooxygenase (NADPH) activity"/>
    <property type="evidence" value="ECO:0007669"/>
    <property type="project" value="UniProtKB-EC"/>
</dbReference>